<dbReference type="Pfam" id="PF07195">
    <property type="entry name" value="FliD_C"/>
    <property type="match status" value="1"/>
</dbReference>
<dbReference type="OrthoDB" id="9810816at2"/>
<comment type="subcellular location">
    <subcellularLocation>
        <location evidence="5">Secreted</location>
    </subcellularLocation>
    <subcellularLocation>
        <location evidence="5">Bacterial flagellum</location>
    </subcellularLocation>
</comment>
<evidence type="ECO:0000256" key="4">
    <source>
        <dbReference type="ARBA" id="ARBA00023143"/>
    </source>
</evidence>
<reference evidence="8 9" key="1">
    <citation type="journal article" date="2014" name="Nat. Commun.">
        <title>Physiological and genomic features of highly alkaliphilic hydrogen-utilizing Betaproteobacteria from a continental serpentinizing site.</title>
        <authorList>
            <person name="Suzuki S."/>
            <person name="Kuenen J.G."/>
            <person name="Schipper K."/>
            <person name="van der Velde S."/>
            <person name="Ishii S."/>
            <person name="Wu A."/>
            <person name="Sorokin D.Y."/>
            <person name="Tenney A."/>
            <person name="Meng X.Y."/>
            <person name="Morrill P.L."/>
            <person name="Kamagata Y."/>
            <person name="Muyzer G."/>
            <person name="Nealson K.H."/>
        </authorList>
    </citation>
    <scope>NUCLEOTIDE SEQUENCE [LARGE SCALE GENOMIC DNA]</scope>
    <source>
        <strain evidence="8 9">B1</strain>
    </source>
</reference>
<evidence type="ECO:0000259" key="6">
    <source>
        <dbReference type="Pfam" id="PF02465"/>
    </source>
</evidence>
<keyword evidence="5" id="KW-0964">Secreted</keyword>
<dbReference type="InterPro" id="IPR010809">
    <property type="entry name" value="FliD_C"/>
</dbReference>
<dbReference type="GO" id="GO:0009421">
    <property type="term" value="C:bacterial-type flagellum filament cap"/>
    <property type="evidence" value="ECO:0007669"/>
    <property type="project" value="InterPro"/>
</dbReference>
<keyword evidence="4 5" id="KW-0975">Bacterial flagellum</keyword>
<evidence type="ECO:0000256" key="1">
    <source>
        <dbReference type="ARBA" id="ARBA00009764"/>
    </source>
</evidence>
<dbReference type="InterPro" id="IPR010810">
    <property type="entry name" value="Flagellin_hook_IN_motif"/>
</dbReference>
<dbReference type="HOGENOM" id="CLU_015182_5_0_4"/>
<keyword evidence="3 5" id="KW-0175">Coiled coil</keyword>
<keyword evidence="8" id="KW-0969">Cilium</keyword>
<dbReference type="GO" id="GO:0005576">
    <property type="term" value="C:extracellular region"/>
    <property type="evidence" value="ECO:0007669"/>
    <property type="project" value="UniProtKB-SubCell"/>
</dbReference>
<comment type="similarity">
    <text evidence="1 5">Belongs to the FliD family.</text>
</comment>
<sequence>MALSSPGIGSGLDVNAIVNQLVALERRPIQQLQAQASGLQTRISAYARVRADLAGLQDAASRLLDPGLWGTRSFNTSNNNTVSGSATATALTGSFAVQVARLAQTQGTVTGARAVDTPVGVAGTLEIRTGTWSGNSFAGGAPVAVAVQAGDTLSTLASRINNTANAGVSALVVRSGGQEQLLLRGSNTGAAAGFEVRARDAGGAAVTDGTSALGSFNHFHSGTALVGMSRTQDALDAQFSIDGIALNSPTNTVRDPVPGVTLNLQATTTASLPGSAATAVQVSVQANHTVVREAIETFRTAFNRISATLAELTRVDPGGRNNGALQGDATAIGLQNMLRQMVGSPGGPTGAALGRLSDMGLQLQRDGSLSSNATRLDAALQNPAALRSLLADTAGTDNAGGVARRLRDFAMAANGIQGAVSGRNTALQASAERKQDRIEQMEERLVRTRANLLAQYSRLDNSLGAINGLGSFVSQQLAQWNRNTG</sequence>
<dbReference type="PANTHER" id="PTHR30288">
    <property type="entry name" value="FLAGELLAR CAP/ASSEMBLY PROTEIN FLID"/>
    <property type="match status" value="1"/>
</dbReference>
<feature type="domain" description="Flagellar hook-associated protein 2 N-terminal" evidence="6">
    <location>
        <begin position="10"/>
        <end position="106"/>
    </location>
</feature>
<keyword evidence="8" id="KW-0966">Cell projection</keyword>
<dbReference type="Pfam" id="PF07196">
    <property type="entry name" value="Flagellin_IN"/>
    <property type="match status" value="1"/>
</dbReference>
<evidence type="ECO:0000256" key="3">
    <source>
        <dbReference type="ARBA" id="ARBA00023054"/>
    </source>
</evidence>
<evidence type="ECO:0000313" key="8">
    <source>
        <dbReference type="EMBL" id="BAO83468.1"/>
    </source>
</evidence>
<protein>
    <recommendedName>
        <fullName evidence="5">Flagellar hook-associated protein 2</fullName>
        <shortName evidence="5">HAP2</shortName>
    </recommendedName>
    <alternativeName>
        <fullName evidence="5">Flagellar cap protein</fullName>
    </alternativeName>
</protein>
<organism evidence="8 9">
    <name type="scientific">Serpentinimonas maccroryi</name>
    <dbReference type="NCBI Taxonomy" id="1458426"/>
    <lineage>
        <taxon>Bacteria</taxon>
        <taxon>Pseudomonadati</taxon>
        <taxon>Pseudomonadota</taxon>
        <taxon>Betaproteobacteria</taxon>
        <taxon>Burkholderiales</taxon>
        <taxon>Comamonadaceae</taxon>
        <taxon>Serpentinimonas</taxon>
    </lineage>
</organism>
<gene>
    <name evidence="8" type="ORF">SMCB_1240</name>
</gene>
<evidence type="ECO:0000259" key="7">
    <source>
        <dbReference type="Pfam" id="PF07195"/>
    </source>
</evidence>
<dbReference type="AlphaFoldDB" id="A0A060NV99"/>
<comment type="function">
    <text evidence="5">Required for morphogenesis and for the elongation of the flagellar filament by facilitating polymerization of the flagellin monomers at the tip of growing filament. Forms a capping structure, which prevents flagellin subunits (transported through the central channel of the flagellum) from leaking out without polymerization at the distal end.</text>
</comment>
<name>A0A060NV99_9BURK</name>
<dbReference type="Pfam" id="PF02465">
    <property type="entry name" value="FliD_N"/>
    <property type="match status" value="1"/>
</dbReference>
<dbReference type="KEGG" id="cbab:SMCB_1240"/>
<dbReference type="Proteomes" id="UP000066014">
    <property type="component" value="Chromosome"/>
</dbReference>
<keyword evidence="8" id="KW-0282">Flagellum</keyword>
<dbReference type="RefSeq" id="WP_045535786.1">
    <property type="nucleotide sequence ID" value="NZ_AP014569.1"/>
</dbReference>
<evidence type="ECO:0000313" key="9">
    <source>
        <dbReference type="Proteomes" id="UP000066014"/>
    </source>
</evidence>
<evidence type="ECO:0000256" key="5">
    <source>
        <dbReference type="RuleBase" id="RU362066"/>
    </source>
</evidence>
<comment type="subunit">
    <text evidence="2 5">Homopentamer.</text>
</comment>
<dbReference type="EMBL" id="AP014569">
    <property type="protein sequence ID" value="BAO83468.1"/>
    <property type="molecule type" value="Genomic_DNA"/>
</dbReference>
<dbReference type="GO" id="GO:0071973">
    <property type="term" value="P:bacterial-type flagellum-dependent cell motility"/>
    <property type="evidence" value="ECO:0007669"/>
    <property type="project" value="TreeGrafter"/>
</dbReference>
<keyword evidence="9" id="KW-1185">Reference proteome</keyword>
<proteinExistence type="inferred from homology"/>
<feature type="coiled-coil region" evidence="5">
    <location>
        <begin position="424"/>
        <end position="451"/>
    </location>
</feature>
<evidence type="ECO:0000256" key="2">
    <source>
        <dbReference type="ARBA" id="ARBA00011255"/>
    </source>
</evidence>
<accession>A0A060NV99</accession>
<dbReference type="InterPro" id="IPR040026">
    <property type="entry name" value="FliD"/>
</dbReference>
<dbReference type="GO" id="GO:0009424">
    <property type="term" value="C:bacterial-type flagellum hook"/>
    <property type="evidence" value="ECO:0007669"/>
    <property type="project" value="UniProtKB-UniRule"/>
</dbReference>
<feature type="domain" description="Flagellar hook-associated protein 2 C-terminal" evidence="7">
    <location>
        <begin position="234"/>
        <end position="467"/>
    </location>
</feature>
<dbReference type="STRING" id="1458426.SMCB_1240"/>
<dbReference type="PANTHER" id="PTHR30288:SF0">
    <property type="entry name" value="FLAGELLAR HOOK-ASSOCIATED PROTEIN 2"/>
    <property type="match status" value="1"/>
</dbReference>
<dbReference type="GO" id="GO:0007155">
    <property type="term" value="P:cell adhesion"/>
    <property type="evidence" value="ECO:0007669"/>
    <property type="project" value="InterPro"/>
</dbReference>
<dbReference type="InterPro" id="IPR003481">
    <property type="entry name" value="FliD_N"/>
</dbReference>